<evidence type="ECO:0000256" key="2">
    <source>
        <dbReference type="ARBA" id="ARBA00005051"/>
    </source>
</evidence>
<evidence type="ECO:0000256" key="4">
    <source>
        <dbReference type="ARBA" id="ARBA00022679"/>
    </source>
</evidence>
<dbReference type="InterPro" id="IPR000550">
    <property type="entry name" value="Hppk"/>
</dbReference>
<evidence type="ECO:0000313" key="10">
    <source>
        <dbReference type="EMBL" id="RCK69281.1"/>
    </source>
</evidence>
<dbReference type="Gene3D" id="3.30.70.560">
    <property type="entry name" value="7,8-Dihydro-6-hydroxymethylpterin-pyrophosphokinase HPPK"/>
    <property type="match status" value="1"/>
</dbReference>
<dbReference type="CDD" id="cd00483">
    <property type="entry name" value="HPPK"/>
    <property type="match status" value="1"/>
</dbReference>
<dbReference type="SUPFAM" id="SSF55083">
    <property type="entry name" value="6-hydroxymethyl-7,8-dihydropterin pyrophosphokinase, HPPK"/>
    <property type="match status" value="1"/>
</dbReference>
<protein>
    <recommendedName>
        <fullName evidence="3">2-amino-4-hydroxy-6-hydroxymethyldihydropteridine diphosphokinase</fullName>
        <ecNumber evidence="3">2.7.6.3</ecNumber>
    </recommendedName>
</protein>
<keyword evidence="7" id="KW-0067">ATP-binding</keyword>
<comment type="caution">
    <text evidence="10">The sequence shown here is derived from an EMBL/GenBank/DDBJ whole genome shotgun (WGS) entry which is preliminary data.</text>
</comment>
<feature type="domain" description="7,8-dihydro-6-hydroxymethylpterin-pyrophosphokinase" evidence="9">
    <location>
        <begin position="92"/>
        <end position="103"/>
    </location>
</feature>
<dbReference type="UniPathway" id="UPA00077">
    <property type="reaction ID" value="UER00155"/>
</dbReference>
<dbReference type="AlphaFoldDB" id="A0A367YWF3"/>
<evidence type="ECO:0000256" key="3">
    <source>
        <dbReference type="ARBA" id="ARBA00013253"/>
    </source>
</evidence>
<dbReference type="EC" id="2.7.6.3" evidence="3"/>
<accession>A0A367YWF3</accession>
<comment type="pathway">
    <text evidence="2">Cofactor biosynthesis; tetrahydrofolate biosynthesis; 2-amino-4-hydroxy-6-hydroxymethyl-7,8-dihydropteridine diphosphate from 7,8-dihydroneopterin triphosphate: step 4/4.</text>
</comment>
<evidence type="ECO:0000256" key="7">
    <source>
        <dbReference type="ARBA" id="ARBA00022840"/>
    </source>
</evidence>
<evidence type="ECO:0000256" key="5">
    <source>
        <dbReference type="ARBA" id="ARBA00022741"/>
    </source>
</evidence>
<reference evidence="10 11" key="1">
    <citation type="submission" date="2018-07" db="EMBL/GenBank/DDBJ databases">
        <title>Desertimonas flava gen. nov. sp. nov.</title>
        <authorList>
            <person name="Liu S."/>
        </authorList>
    </citation>
    <scope>NUCLEOTIDE SEQUENCE [LARGE SCALE GENOMIC DNA]</scope>
    <source>
        <strain evidence="10 11">16Sb5-5</strain>
    </source>
</reference>
<proteinExistence type="predicted"/>
<sequence>MKPIRQVVFALGSNLGDPLSNLQGAVSSLRDTPDVIVVDVSSVYETEAVGGPEGNPPFLNAVVLAETTLDETTLLERAQAIEDAYDRVRTEKWGPRTLDVDLVVVGSTVVERPDLTLPHPRAHERAFVLVPWAEIEPAGEIPGHGNITDLLEQLDASGVRRRDDLSLED</sequence>
<evidence type="ECO:0000256" key="1">
    <source>
        <dbReference type="ARBA" id="ARBA00000198"/>
    </source>
</evidence>
<keyword evidence="11" id="KW-1185">Reference proteome</keyword>
<evidence type="ECO:0000256" key="8">
    <source>
        <dbReference type="ARBA" id="ARBA00022909"/>
    </source>
</evidence>
<dbReference type="InterPro" id="IPR035907">
    <property type="entry name" value="Hppk_sf"/>
</dbReference>
<dbReference type="PROSITE" id="PS00794">
    <property type="entry name" value="HPPK"/>
    <property type="match status" value="1"/>
</dbReference>
<dbReference type="GO" id="GO:0046654">
    <property type="term" value="P:tetrahydrofolate biosynthetic process"/>
    <property type="evidence" value="ECO:0007669"/>
    <property type="project" value="UniProtKB-UniPathway"/>
</dbReference>
<name>A0A367YWF3_9ACTN</name>
<organism evidence="10 11">
    <name type="scientific">Desertihabitans brevis</name>
    <dbReference type="NCBI Taxonomy" id="2268447"/>
    <lineage>
        <taxon>Bacteria</taxon>
        <taxon>Bacillati</taxon>
        <taxon>Actinomycetota</taxon>
        <taxon>Actinomycetes</taxon>
        <taxon>Propionibacteriales</taxon>
        <taxon>Propionibacteriaceae</taxon>
        <taxon>Desertihabitans</taxon>
    </lineage>
</organism>
<dbReference type="GO" id="GO:0046656">
    <property type="term" value="P:folic acid biosynthetic process"/>
    <property type="evidence" value="ECO:0007669"/>
    <property type="project" value="UniProtKB-KW"/>
</dbReference>
<evidence type="ECO:0000256" key="6">
    <source>
        <dbReference type="ARBA" id="ARBA00022777"/>
    </source>
</evidence>
<dbReference type="Proteomes" id="UP000252770">
    <property type="component" value="Unassembled WGS sequence"/>
</dbReference>
<dbReference type="PANTHER" id="PTHR43071">
    <property type="entry name" value="2-AMINO-4-HYDROXY-6-HYDROXYMETHYLDIHYDROPTERIDINE PYROPHOSPHOKINASE"/>
    <property type="match status" value="1"/>
</dbReference>
<dbReference type="GO" id="GO:0016301">
    <property type="term" value="F:kinase activity"/>
    <property type="evidence" value="ECO:0007669"/>
    <property type="project" value="UniProtKB-KW"/>
</dbReference>
<evidence type="ECO:0000259" key="9">
    <source>
        <dbReference type="PROSITE" id="PS00794"/>
    </source>
</evidence>
<dbReference type="Pfam" id="PF01288">
    <property type="entry name" value="HPPK"/>
    <property type="match status" value="1"/>
</dbReference>
<dbReference type="GO" id="GO:0005524">
    <property type="term" value="F:ATP binding"/>
    <property type="evidence" value="ECO:0007669"/>
    <property type="project" value="UniProtKB-KW"/>
</dbReference>
<dbReference type="EMBL" id="QOUI01000007">
    <property type="protein sequence ID" value="RCK69281.1"/>
    <property type="molecule type" value="Genomic_DNA"/>
</dbReference>
<keyword evidence="5" id="KW-0547">Nucleotide-binding</keyword>
<dbReference type="PANTHER" id="PTHR43071:SF1">
    <property type="entry name" value="2-AMINO-4-HYDROXY-6-HYDROXYMETHYLDIHYDROPTERIDINE PYROPHOSPHOKINASE"/>
    <property type="match status" value="1"/>
</dbReference>
<comment type="catalytic activity">
    <reaction evidence="1">
        <text>6-hydroxymethyl-7,8-dihydropterin + ATP = (7,8-dihydropterin-6-yl)methyl diphosphate + AMP + H(+)</text>
        <dbReference type="Rhea" id="RHEA:11412"/>
        <dbReference type="ChEBI" id="CHEBI:15378"/>
        <dbReference type="ChEBI" id="CHEBI:30616"/>
        <dbReference type="ChEBI" id="CHEBI:44841"/>
        <dbReference type="ChEBI" id="CHEBI:72950"/>
        <dbReference type="ChEBI" id="CHEBI:456215"/>
        <dbReference type="EC" id="2.7.6.3"/>
    </reaction>
</comment>
<keyword evidence="4 10" id="KW-0808">Transferase</keyword>
<evidence type="ECO:0000313" key="11">
    <source>
        <dbReference type="Proteomes" id="UP000252770"/>
    </source>
</evidence>
<keyword evidence="6 10" id="KW-0418">Kinase</keyword>
<keyword evidence="8" id="KW-0289">Folate biosynthesis</keyword>
<dbReference type="NCBIfam" id="TIGR01498">
    <property type="entry name" value="folK"/>
    <property type="match status" value="1"/>
</dbReference>
<dbReference type="GO" id="GO:0003848">
    <property type="term" value="F:2-amino-4-hydroxy-6-hydroxymethyldihydropteridine diphosphokinase activity"/>
    <property type="evidence" value="ECO:0007669"/>
    <property type="project" value="UniProtKB-EC"/>
</dbReference>
<gene>
    <name evidence="10" type="primary">folK</name>
    <name evidence="10" type="ORF">DT076_12700</name>
</gene>